<sequence>MKRIYLSLAIFIGSIVGASTVHSSGLCQGRWVNPITDICWKCLFPISLGAVPIFSMDGMRDIENPPSPICVCPIPVVPWFRVGLTIGFWEPARISEIVRTPYCFPTLGGLKIDTGIPATSGGAAFSINTNAEGKNNAFYQAHWYKYPILYILELITNTGCKSTDGFDIAYITELDPMWRDSETAFILNPESAIFANPIAVAACAGDCVQATRKVPIDKMFWCAGCQGTIYPIVGHLIDLRGVIHASLLATQKLTAKLARLGLTKVTSGASAMCFAQTSLILKKSQYRTQQVYPKAQTGSGTFCCNPYGADSTLWSPGHHFPNTGQDFAYLIWRKRNCCLSY</sequence>
<organism evidence="1">
    <name type="scientific">hydrothermal vent metagenome</name>
    <dbReference type="NCBI Taxonomy" id="652676"/>
    <lineage>
        <taxon>unclassified sequences</taxon>
        <taxon>metagenomes</taxon>
        <taxon>ecological metagenomes</taxon>
    </lineage>
</organism>
<gene>
    <name evidence="1" type="ORF">MNBD_GAMMA12-3107</name>
</gene>
<proteinExistence type="predicted"/>
<accession>A0A3B0ZNM1</accession>
<dbReference type="InterPro" id="IPR009649">
    <property type="entry name" value="TraU"/>
</dbReference>
<reference evidence="1" key="1">
    <citation type="submission" date="2018-06" db="EMBL/GenBank/DDBJ databases">
        <authorList>
            <person name="Zhirakovskaya E."/>
        </authorList>
    </citation>
    <scope>NUCLEOTIDE SEQUENCE</scope>
</reference>
<dbReference type="EMBL" id="UOFL01000257">
    <property type="protein sequence ID" value="VAW82984.1"/>
    <property type="molecule type" value="Genomic_DNA"/>
</dbReference>
<protein>
    <submittedName>
        <fullName evidence="1">IncF plasmid conjugative transfer pilus assembly protein TraU</fullName>
    </submittedName>
</protein>
<name>A0A3B0ZNM1_9ZZZZ</name>
<dbReference type="Pfam" id="PF06834">
    <property type="entry name" value="TraU"/>
    <property type="match status" value="1"/>
</dbReference>
<dbReference type="NCBIfam" id="NF010297">
    <property type="entry name" value="PRK13737.1"/>
    <property type="match status" value="1"/>
</dbReference>
<evidence type="ECO:0000313" key="1">
    <source>
        <dbReference type="EMBL" id="VAW82984.1"/>
    </source>
</evidence>
<dbReference type="AlphaFoldDB" id="A0A3B0ZNM1"/>